<evidence type="ECO:0000313" key="3">
    <source>
        <dbReference type="Proteomes" id="UP000054771"/>
    </source>
</evidence>
<sequence length="130" mass="13957">MSGSPHCATAGPPAARDPNGSSRHVPWSIQGLPTTSRLAAEVHATACAQEILSKEIKNILATPVDTALDRTQRDPREAERNGPGENKPPSNLRRGSDTIENASHRCETTPSGDLTLLTPDQQRTEHLIAH</sequence>
<accession>A0A0U5G4L6</accession>
<dbReference type="EMBL" id="CDMC01000005">
    <property type="protein sequence ID" value="CEL05853.1"/>
    <property type="molecule type" value="Genomic_DNA"/>
</dbReference>
<organism evidence="2 3">
    <name type="scientific">Aspergillus calidoustus</name>
    <dbReference type="NCBI Taxonomy" id="454130"/>
    <lineage>
        <taxon>Eukaryota</taxon>
        <taxon>Fungi</taxon>
        <taxon>Dikarya</taxon>
        <taxon>Ascomycota</taxon>
        <taxon>Pezizomycotina</taxon>
        <taxon>Eurotiomycetes</taxon>
        <taxon>Eurotiomycetidae</taxon>
        <taxon>Eurotiales</taxon>
        <taxon>Aspergillaceae</taxon>
        <taxon>Aspergillus</taxon>
        <taxon>Aspergillus subgen. Nidulantes</taxon>
    </lineage>
</organism>
<feature type="compositionally biased region" description="Basic and acidic residues" evidence="1">
    <location>
        <begin position="67"/>
        <end position="82"/>
    </location>
</feature>
<name>A0A0U5G4L6_ASPCI</name>
<proteinExistence type="predicted"/>
<gene>
    <name evidence="2" type="ORF">ASPCAL06965</name>
</gene>
<dbReference type="Proteomes" id="UP000054771">
    <property type="component" value="Unassembled WGS sequence"/>
</dbReference>
<evidence type="ECO:0000256" key="1">
    <source>
        <dbReference type="SAM" id="MobiDB-lite"/>
    </source>
</evidence>
<feature type="compositionally biased region" description="Basic and acidic residues" evidence="1">
    <location>
        <begin position="94"/>
        <end position="107"/>
    </location>
</feature>
<evidence type="ECO:0000313" key="2">
    <source>
        <dbReference type="EMBL" id="CEL05853.1"/>
    </source>
</evidence>
<feature type="region of interest" description="Disordered" evidence="1">
    <location>
        <begin position="1"/>
        <end position="29"/>
    </location>
</feature>
<keyword evidence="3" id="KW-1185">Reference proteome</keyword>
<dbReference type="AlphaFoldDB" id="A0A0U5G4L6"/>
<reference evidence="3" key="1">
    <citation type="journal article" date="2016" name="Genome Announc.">
        <title>Draft genome sequences of fungus Aspergillus calidoustus.</title>
        <authorList>
            <person name="Horn F."/>
            <person name="Linde J."/>
            <person name="Mattern D.J."/>
            <person name="Walther G."/>
            <person name="Guthke R."/>
            <person name="Scherlach K."/>
            <person name="Martin K."/>
            <person name="Brakhage A.A."/>
            <person name="Petzke L."/>
            <person name="Valiante V."/>
        </authorList>
    </citation>
    <scope>NUCLEOTIDE SEQUENCE [LARGE SCALE GENOMIC DNA]</scope>
    <source>
        <strain evidence="3">SF006504</strain>
    </source>
</reference>
<protein>
    <submittedName>
        <fullName evidence="2">Uncharacterized protein</fullName>
    </submittedName>
</protein>
<feature type="region of interest" description="Disordered" evidence="1">
    <location>
        <begin position="58"/>
        <end position="130"/>
    </location>
</feature>